<feature type="transmembrane region" description="Helical" evidence="6">
    <location>
        <begin position="151"/>
        <end position="168"/>
    </location>
</feature>
<name>A0AAU8FKX0_9BACT</name>
<gene>
    <name evidence="7" type="ORF">ABV298_31130</name>
</gene>
<keyword evidence="4 6" id="KW-1133">Transmembrane helix</keyword>
<evidence type="ECO:0000256" key="2">
    <source>
        <dbReference type="ARBA" id="ARBA00007511"/>
    </source>
</evidence>
<dbReference type="InterPro" id="IPR005496">
    <property type="entry name" value="Integral_membrane_TerC"/>
</dbReference>
<accession>A0AAU8FKX0</accession>
<organism evidence="7">
    <name type="scientific">Dyadobacter sp. 676</name>
    <dbReference type="NCBI Taxonomy" id="3088362"/>
    <lineage>
        <taxon>Bacteria</taxon>
        <taxon>Pseudomonadati</taxon>
        <taxon>Bacteroidota</taxon>
        <taxon>Cytophagia</taxon>
        <taxon>Cytophagales</taxon>
        <taxon>Spirosomataceae</taxon>
        <taxon>Dyadobacter</taxon>
    </lineage>
</organism>
<dbReference type="PANTHER" id="PTHR30238:SF4">
    <property type="entry name" value="SLL1022 PROTEIN"/>
    <property type="match status" value="1"/>
</dbReference>
<dbReference type="GO" id="GO:0016020">
    <property type="term" value="C:membrane"/>
    <property type="evidence" value="ECO:0007669"/>
    <property type="project" value="UniProtKB-SubCell"/>
</dbReference>
<dbReference type="Pfam" id="PF03741">
    <property type="entry name" value="TerC"/>
    <property type="match status" value="1"/>
</dbReference>
<keyword evidence="5 6" id="KW-0472">Membrane</keyword>
<evidence type="ECO:0000256" key="6">
    <source>
        <dbReference type="SAM" id="Phobius"/>
    </source>
</evidence>
<feature type="transmembrane region" description="Helical" evidence="6">
    <location>
        <begin position="180"/>
        <end position="197"/>
    </location>
</feature>
<proteinExistence type="inferred from homology"/>
<evidence type="ECO:0000256" key="5">
    <source>
        <dbReference type="ARBA" id="ARBA00023136"/>
    </source>
</evidence>
<evidence type="ECO:0000256" key="3">
    <source>
        <dbReference type="ARBA" id="ARBA00022692"/>
    </source>
</evidence>
<sequence>MELEVIVSLLTLVALEAVLGIDNVIFISIIAAKLPADQQKKARQWGLVLAGVLRIGLLLIISLIMKLDQDLFVVFGEGFSGKELVLLAGGLFLLYKSSKEIYHKMEGEAGDQSKQIKVSSFGQVITQILIMDMVFSIDSIITAIGMVKEVWVMYVAVVVTVLLMLLAAEKISDFVNRHPAFKMLALSFLLLIGFSLVSEGFGLEIPKGYVYFSMAFSLLVDVFQMRMNKGKGEPVVTREHYRQGEEKLAK</sequence>
<comment type="similarity">
    <text evidence="2">Belongs to the TerC family.</text>
</comment>
<evidence type="ECO:0000256" key="4">
    <source>
        <dbReference type="ARBA" id="ARBA00022989"/>
    </source>
</evidence>
<evidence type="ECO:0000313" key="7">
    <source>
        <dbReference type="EMBL" id="XCH24695.1"/>
    </source>
</evidence>
<feature type="transmembrane region" description="Helical" evidence="6">
    <location>
        <begin position="44"/>
        <end position="65"/>
    </location>
</feature>
<dbReference type="RefSeq" id="WP_353720010.1">
    <property type="nucleotide sequence ID" value="NZ_CP159289.1"/>
</dbReference>
<feature type="transmembrane region" description="Helical" evidence="6">
    <location>
        <begin position="6"/>
        <end position="32"/>
    </location>
</feature>
<reference evidence="7" key="1">
    <citation type="submission" date="2024-06" db="EMBL/GenBank/DDBJ databases">
        <title>Sequencing and assembly of the genome of Dyadobacter sp. strain 676, a symbiont of Cyamopsis tetragonoloba.</title>
        <authorList>
            <person name="Guro P."/>
            <person name="Sazanova A."/>
            <person name="Kuznetsova I."/>
            <person name="Belimov A."/>
            <person name="Safronova V."/>
        </authorList>
    </citation>
    <scope>NUCLEOTIDE SEQUENCE</scope>
    <source>
        <strain evidence="7">676</strain>
    </source>
</reference>
<dbReference type="EMBL" id="CP159289">
    <property type="protein sequence ID" value="XCH24695.1"/>
    <property type="molecule type" value="Genomic_DNA"/>
</dbReference>
<comment type="subcellular location">
    <subcellularLocation>
        <location evidence="1">Membrane</location>
        <topology evidence="1">Multi-pass membrane protein</topology>
    </subcellularLocation>
</comment>
<evidence type="ECO:0000256" key="1">
    <source>
        <dbReference type="ARBA" id="ARBA00004141"/>
    </source>
</evidence>
<dbReference type="PANTHER" id="PTHR30238">
    <property type="entry name" value="MEMBRANE BOUND PREDICTED REDOX MODULATOR"/>
    <property type="match status" value="1"/>
</dbReference>
<keyword evidence="3 6" id="KW-0812">Transmembrane</keyword>
<protein>
    <submittedName>
        <fullName evidence="7">TerC family protein</fullName>
    </submittedName>
</protein>
<feature type="transmembrane region" description="Helical" evidence="6">
    <location>
        <begin position="71"/>
        <end position="95"/>
    </location>
</feature>
<dbReference type="AlphaFoldDB" id="A0AAU8FKX0"/>